<organism evidence="1 2">
    <name type="scientific">Culex pipiens pipiens</name>
    <name type="common">Northern house mosquito</name>
    <dbReference type="NCBI Taxonomy" id="38569"/>
    <lineage>
        <taxon>Eukaryota</taxon>
        <taxon>Metazoa</taxon>
        <taxon>Ecdysozoa</taxon>
        <taxon>Arthropoda</taxon>
        <taxon>Hexapoda</taxon>
        <taxon>Insecta</taxon>
        <taxon>Pterygota</taxon>
        <taxon>Neoptera</taxon>
        <taxon>Endopterygota</taxon>
        <taxon>Diptera</taxon>
        <taxon>Nematocera</taxon>
        <taxon>Culicoidea</taxon>
        <taxon>Culicidae</taxon>
        <taxon>Culicinae</taxon>
        <taxon>Culicini</taxon>
        <taxon>Culex</taxon>
        <taxon>Culex</taxon>
    </lineage>
</organism>
<dbReference type="InterPro" id="IPR036383">
    <property type="entry name" value="TSP1_rpt_sf"/>
</dbReference>
<dbReference type="Proteomes" id="UP001562425">
    <property type="component" value="Unassembled WGS sequence"/>
</dbReference>
<dbReference type="PROSITE" id="PS50092">
    <property type="entry name" value="TSP1"/>
    <property type="match status" value="1"/>
</dbReference>
<dbReference type="Gene3D" id="2.20.100.10">
    <property type="entry name" value="Thrombospondin type-1 (TSP1) repeat"/>
    <property type="match status" value="1"/>
</dbReference>
<proteinExistence type="predicted"/>
<evidence type="ECO:0000313" key="1">
    <source>
        <dbReference type="EMBL" id="KAL1377028.1"/>
    </source>
</evidence>
<evidence type="ECO:0000313" key="2">
    <source>
        <dbReference type="Proteomes" id="UP001562425"/>
    </source>
</evidence>
<reference evidence="1 2" key="1">
    <citation type="submission" date="2024-05" db="EMBL/GenBank/DDBJ databases">
        <title>Culex pipiens pipiens assembly and annotation.</title>
        <authorList>
            <person name="Alout H."/>
            <person name="Durand T."/>
        </authorList>
    </citation>
    <scope>NUCLEOTIDE SEQUENCE [LARGE SCALE GENOMIC DNA]</scope>
    <source>
        <strain evidence="1">HA-2024</strain>
        <tissue evidence="1">Whole body</tissue>
    </source>
</reference>
<dbReference type="SUPFAM" id="SSF82895">
    <property type="entry name" value="TSP-1 type 1 repeat"/>
    <property type="match status" value="1"/>
</dbReference>
<accession>A0ABD1CKV6</accession>
<dbReference type="InterPro" id="IPR000884">
    <property type="entry name" value="TSP1_rpt"/>
</dbReference>
<dbReference type="Pfam" id="PF19030">
    <property type="entry name" value="TSP1_ADAMTS"/>
    <property type="match status" value="1"/>
</dbReference>
<sequence>MIAVSEWSKCSKPCAGGLKERRVECKQIMAQEHKVEWPASMCPSNTPPDKKPCNGKACAPEYQKPPIPGNQLDLHLSKSEAKFAIPQTGFCSVYI</sequence>
<dbReference type="AlphaFoldDB" id="A0ABD1CKV6"/>
<gene>
    <name evidence="1" type="ORF">pipiens_016536</name>
</gene>
<comment type="caution">
    <text evidence="1">The sequence shown here is derived from an EMBL/GenBank/DDBJ whole genome shotgun (WGS) entry which is preliminary data.</text>
</comment>
<name>A0ABD1CKV6_CULPP</name>
<protein>
    <submittedName>
        <fullName evidence="1">Uncharacterized protein</fullName>
    </submittedName>
</protein>
<keyword evidence="2" id="KW-1185">Reference proteome</keyword>
<dbReference type="EMBL" id="JBEHCU010011228">
    <property type="protein sequence ID" value="KAL1377028.1"/>
    <property type="molecule type" value="Genomic_DNA"/>
</dbReference>